<dbReference type="Proteomes" id="UP001189813">
    <property type="component" value="Unassembled WGS sequence"/>
</dbReference>
<protein>
    <submittedName>
        <fullName evidence="1">Uncharacterized protein</fullName>
    </submittedName>
</protein>
<dbReference type="EMBL" id="CATZBU010000001">
    <property type="protein sequence ID" value="CAJ0780329.1"/>
    <property type="molecule type" value="Genomic_DNA"/>
</dbReference>
<comment type="caution">
    <text evidence="1">The sequence shown here is derived from an EMBL/GenBank/DDBJ whole genome shotgun (WGS) entry which is preliminary data.</text>
</comment>
<name>A0ABM9J2F5_9RALS</name>
<keyword evidence="2" id="KW-1185">Reference proteome</keyword>
<proteinExistence type="predicted"/>
<evidence type="ECO:0000313" key="1">
    <source>
        <dbReference type="EMBL" id="CAJ0780329.1"/>
    </source>
</evidence>
<evidence type="ECO:0000313" key="2">
    <source>
        <dbReference type="Proteomes" id="UP001189813"/>
    </source>
</evidence>
<sequence>MSYAKHFCETRGFFLREQWELFAYVQHLLGEIGVKEEMEFDVRQ</sequence>
<reference evidence="1 2" key="1">
    <citation type="submission" date="2023-07" db="EMBL/GenBank/DDBJ databases">
        <authorList>
            <person name="Peeters C."/>
        </authorList>
    </citation>
    <scope>NUCLEOTIDE SEQUENCE [LARGE SCALE GENOMIC DNA]</scope>
    <source>
        <strain evidence="1 2">LMG 19083</strain>
    </source>
</reference>
<gene>
    <name evidence="1" type="ORF">LMG19083_00649</name>
</gene>
<organism evidence="1 2">
    <name type="scientific">Ralstonia psammae</name>
    <dbReference type="NCBI Taxonomy" id="3058598"/>
    <lineage>
        <taxon>Bacteria</taxon>
        <taxon>Pseudomonadati</taxon>
        <taxon>Pseudomonadota</taxon>
        <taxon>Betaproteobacteria</taxon>
        <taxon>Burkholderiales</taxon>
        <taxon>Burkholderiaceae</taxon>
        <taxon>Ralstonia</taxon>
    </lineage>
</organism>
<accession>A0ABM9J2F5</accession>